<evidence type="ECO:0000313" key="3">
    <source>
        <dbReference type="EMBL" id="SVA17066.1"/>
    </source>
</evidence>
<evidence type="ECO:0000256" key="1">
    <source>
        <dbReference type="ARBA" id="ARBA00022612"/>
    </source>
</evidence>
<evidence type="ECO:0000259" key="2">
    <source>
        <dbReference type="Pfam" id="PF17289"/>
    </source>
</evidence>
<feature type="domain" description="Terminase large subunit gp17-like C-terminal" evidence="2">
    <location>
        <begin position="274"/>
        <end position="409"/>
    </location>
</feature>
<dbReference type="EMBL" id="UINC01004818">
    <property type="protein sequence ID" value="SVA17066.1"/>
    <property type="molecule type" value="Genomic_DNA"/>
</dbReference>
<gene>
    <name evidence="3" type="ORF">METZ01_LOCUS69920</name>
</gene>
<dbReference type="InterPro" id="IPR027417">
    <property type="entry name" value="P-loop_NTPase"/>
</dbReference>
<dbReference type="Gene3D" id="3.40.50.300">
    <property type="entry name" value="P-loop containing nucleotide triphosphate hydrolases"/>
    <property type="match status" value="1"/>
</dbReference>
<organism evidence="3">
    <name type="scientific">marine metagenome</name>
    <dbReference type="NCBI Taxonomy" id="408172"/>
    <lineage>
        <taxon>unclassified sequences</taxon>
        <taxon>metagenomes</taxon>
        <taxon>ecological metagenomes</taxon>
    </lineage>
</organism>
<dbReference type="Gene3D" id="3.30.420.280">
    <property type="match status" value="1"/>
</dbReference>
<dbReference type="InterPro" id="IPR035421">
    <property type="entry name" value="Terminase_6C"/>
</dbReference>
<reference evidence="3" key="1">
    <citation type="submission" date="2018-05" db="EMBL/GenBank/DDBJ databases">
        <authorList>
            <person name="Lanie J.A."/>
            <person name="Ng W.-L."/>
            <person name="Kazmierczak K.M."/>
            <person name="Andrzejewski T.M."/>
            <person name="Davidsen T.M."/>
            <person name="Wayne K.J."/>
            <person name="Tettelin H."/>
            <person name="Glass J.I."/>
            <person name="Rusch D."/>
            <person name="Podicherti R."/>
            <person name="Tsui H.-C.T."/>
            <person name="Winkler M.E."/>
        </authorList>
    </citation>
    <scope>NUCLEOTIDE SEQUENCE</scope>
</reference>
<name>A0A381TLV4_9ZZZZ</name>
<accession>A0A381TLV4</accession>
<dbReference type="AlphaFoldDB" id="A0A381TLV4"/>
<protein>
    <recommendedName>
        <fullName evidence="2">Terminase large subunit gp17-like C-terminal domain-containing protein</fullName>
    </recommendedName>
</protein>
<proteinExistence type="predicted"/>
<sequence length="422" mass="48724">MSESYFKIPIERLLDKLVINEHDGIKFNNSQWDMASGLDEHRFWVHISARRTGKSLGASVLAFAKLLEPRQQVMVVAPNFSLSSIIWDYTTDIIKNLQIELERFNQKDKVVRLVNGSTFRLLSANNRDSLIGRAANLLIIDEAAVIDDDEYFTRDLRPALSTYEDSRALFISTPRGKGNYLYNYFLRGEDSNYEEWGSCLHTWRSNSLLQNEDIEEAKRSSTKKLFAQEYECEWTTTEQQVYDLNEEKHLIDLEYIQAKDRHYEFIAGLDVGYRDENAFLVIATDGNSFYVVDEYVSVETTTSTLAEEIQEKIDNWGIDSIYIDSAAQQLKADLAYDYDIYCENAIKSVNDGIAAVQVLVENDRIYFDVNNCGHCYSSISSYKWNPRTEHPKPIHDWASHASDALRYAIYTHQKRSVDIFTA</sequence>
<dbReference type="Pfam" id="PF17289">
    <property type="entry name" value="Terminase_6C"/>
    <property type="match status" value="1"/>
</dbReference>
<dbReference type="SUPFAM" id="SSF52540">
    <property type="entry name" value="P-loop containing nucleoside triphosphate hydrolases"/>
    <property type="match status" value="1"/>
</dbReference>
<keyword evidence="1" id="KW-1188">Viral release from host cell</keyword>
<dbReference type="Pfam" id="PF03237">
    <property type="entry name" value="Terminase_6N"/>
    <property type="match status" value="1"/>
</dbReference>